<dbReference type="InterPro" id="IPR041881">
    <property type="entry name" value="PqqD_sf"/>
</dbReference>
<dbReference type="RefSeq" id="WP_345644374.1">
    <property type="nucleotide sequence ID" value="NZ_BAABLY010000025.1"/>
</dbReference>
<accession>A0ABV1K0H6</accession>
<evidence type="ECO:0000313" key="1">
    <source>
        <dbReference type="EMBL" id="MEQ3540643.1"/>
    </source>
</evidence>
<dbReference type="Pfam" id="PF05402">
    <property type="entry name" value="PqqD"/>
    <property type="match status" value="1"/>
</dbReference>
<keyword evidence="2" id="KW-1185">Reference proteome</keyword>
<dbReference type="InterPro" id="IPR008792">
    <property type="entry name" value="PQQD"/>
</dbReference>
<sequence>MGDETIVLDLETSRYLTVTGVGVRLIELLSDGRDVPVDELVTTVTDEYEVDGATARRDIEGFGERLASVGLLAT</sequence>
<evidence type="ECO:0000313" key="2">
    <source>
        <dbReference type="Proteomes" id="UP001464923"/>
    </source>
</evidence>
<dbReference type="Proteomes" id="UP001464923">
    <property type="component" value="Unassembled WGS sequence"/>
</dbReference>
<reference evidence="1 2" key="1">
    <citation type="submission" date="2024-03" db="EMBL/GenBank/DDBJ databases">
        <title>Draft genome sequence of Pseudonocardia tropica JCM 19149.</title>
        <authorList>
            <person name="Butdee W."/>
            <person name="Duangmal K."/>
        </authorList>
    </citation>
    <scope>NUCLEOTIDE SEQUENCE [LARGE SCALE GENOMIC DNA]</scope>
    <source>
        <strain evidence="1 2">JCM 19149</strain>
    </source>
</reference>
<comment type="caution">
    <text evidence="1">The sequence shown here is derived from an EMBL/GenBank/DDBJ whole genome shotgun (WGS) entry which is preliminary data.</text>
</comment>
<protein>
    <submittedName>
        <fullName evidence="1">PqqD family protein</fullName>
    </submittedName>
</protein>
<dbReference type="Gene3D" id="1.10.10.1150">
    <property type="entry name" value="Coenzyme PQQ synthesis protein D (PqqD)"/>
    <property type="match status" value="1"/>
</dbReference>
<name>A0ABV1K0H6_9PSEU</name>
<proteinExistence type="predicted"/>
<organism evidence="1 2">
    <name type="scientific">Pseudonocardia tropica</name>
    <dbReference type="NCBI Taxonomy" id="681289"/>
    <lineage>
        <taxon>Bacteria</taxon>
        <taxon>Bacillati</taxon>
        <taxon>Actinomycetota</taxon>
        <taxon>Actinomycetes</taxon>
        <taxon>Pseudonocardiales</taxon>
        <taxon>Pseudonocardiaceae</taxon>
        <taxon>Pseudonocardia</taxon>
    </lineage>
</organism>
<gene>
    <name evidence="1" type="ORF">WHI96_17665</name>
</gene>
<dbReference type="EMBL" id="JBEDNP010000010">
    <property type="protein sequence ID" value="MEQ3540643.1"/>
    <property type="molecule type" value="Genomic_DNA"/>
</dbReference>